<dbReference type="GO" id="GO:0005829">
    <property type="term" value="C:cytosol"/>
    <property type="evidence" value="ECO:0007669"/>
    <property type="project" value="TreeGrafter"/>
</dbReference>
<dbReference type="Proteomes" id="UP000197153">
    <property type="component" value="Chromosome 3"/>
</dbReference>
<dbReference type="InterPro" id="IPR012337">
    <property type="entry name" value="RNaseH-like_sf"/>
</dbReference>
<sequence>MDVEQVMGKAQIISVRLPAGSVGPAAGRWVAMDIEMTGFRPVEGRSIIEVSAVAVSPSGAGGYVREACSWRINPRCPLNPIAIGVHGVRAEELADCPDFADVAGDILAFIGSDPLVFHGAAGDVALLNQELAVAGLPPLANPVVCTEKLARRRWPAERSRLPLVAERVGGTARTRHKRRRQQDGSVSVTGDYQHKSRADAEMTADIWLALGGAGGALA</sequence>
<dbReference type="InterPro" id="IPR036397">
    <property type="entry name" value="RNaseH_sf"/>
</dbReference>
<name>A0A248K1L7_9PROT</name>
<dbReference type="GO" id="GO:0008408">
    <property type="term" value="F:3'-5' exonuclease activity"/>
    <property type="evidence" value="ECO:0007669"/>
    <property type="project" value="TreeGrafter"/>
</dbReference>
<dbReference type="PANTHER" id="PTHR30231:SF4">
    <property type="entry name" value="PROTEIN NEN2"/>
    <property type="match status" value="1"/>
</dbReference>
<keyword evidence="1" id="KW-0540">Nuclease</keyword>
<evidence type="ECO:0000256" key="1">
    <source>
        <dbReference type="ARBA" id="ARBA00022722"/>
    </source>
</evidence>
<feature type="domain" description="Exonuclease" evidence="5">
    <location>
        <begin position="28"/>
        <end position="216"/>
    </location>
</feature>
<evidence type="ECO:0000313" key="7">
    <source>
        <dbReference type="Proteomes" id="UP000197153"/>
    </source>
</evidence>
<keyword evidence="2" id="KW-0378">Hydrolase</keyword>
<dbReference type="AlphaFoldDB" id="A0A248K1L7"/>
<evidence type="ECO:0000259" key="5">
    <source>
        <dbReference type="SMART" id="SM00479"/>
    </source>
</evidence>
<dbReference type="GO" id="GO:0003676">
    <property type="term" value="F:nucleic acid binding"/>
    <property type="evidence" value="ECO:0007669"/>
    <property type="project" value="InterPro"/>
</dbReference>
<dbReference type="GO" id="GO:0006259">
    <property type="term" value="P:DNA metabolic process"/>
    <property type="evidence" value="ECO:0007669"/>
    <property type="project" value="UniProtKB-ARBA"/>
</dbReference>
<dbReference type="KEGG" id="nao:Y958_27920"/>
<keyword evidence="7" id="KW-1185">Reference proteome</keyword>
<dbReference type="Gene3D" id="3.30.420.10">
    <property type="entry name" value="Ribonuclease H-like superfamily/Ribonuclease H"/>
    <property type="match status" value="1"/>
</dbReference>
<evidence type="ECO:0000256" key="2">
    <source>
        <dbReference type="ARBA" id="ARBA00022801"/>
    </source>
</evidence>
<protein>
    <recommendedName>
        <fullName evidence="5">Exonuclease domain-containing protein</fullName>
    </recommendedName>
</protein>
<gene>
    <name evidence="6" type="ORF">Y958_27920</name>
</gene>
<dbReference type="CDD" id="cd06127">
    <property type="entry name" value="DEDDh"/>
    <property type="match status" value="1"/>
</dbReference>
<keyword evidence="3" id="KW-0269">Exonuclease</keyword>
<dbReference type="PANTHER" id="PTHR30231">
    <property type="entry name" value="DNA POLYMERASE III SUBUNIT EPSILON"/>
    <property type="match status" value="1"/>
</dbReference>
<evidence type="ECO:0000256" key="3">
    <source>
        <dbReference type="ARBA" id="ARBA00022839"/>
    </source>
</evidence>
<dbReference type="EMBL" id="CP022112">
    <property type="protein sequence ID" value="ASG24679.1"/>
    <property type="molecule type" value="Genomic_DNA"/>
</dbReference>
<proteinExistence type="predicted"/>
<dbReference type="InterPro" id="IPR013520">
    <property type="entry name" value="Ribonucl_H"/>
</dbReference>
<evidence type="ECO:0000256" key="4">
    <source>
        <dbReference type="SAM" id="MobiDB-lite"/>
    </source>
</evidence>
<accession>A0A248K1L7</accession>
<organism evidence="6 7">
    <name type="scientific">Nitrospirillum viridazoti CBAmc</name>
    <dbReference type="NCBI Taxonomy" id="1441467"/>
    <lineage>
        <taxon>Bacteria</taxon>
        <taxon>Pseudomonadati</taxon>
        <taxon>Pseudomonadota</taxon>
        <taxon>Alphaproteobacteria</taxon>
        <taxon>Rhodospirillales</taxon>
        <taxon>Azospirillaceae</taxon>
        <taxon>Nitrospirillum</taxon>
        <taxon>Nitrospirillum viridazoti</taxon>
    </lineage>
</organism>
<dbReference type="Pfam" id="PF00929">
    <property type="entry name" value="RNase_T"/>
    <property type="match status" value="1"/>
</dbReference>
<evidence type="ECO:0000313" key="6">
    <source>
        <dbReference type="EMBL" id="ASG24679.1"/>
    </source>
</evidence>
<feature type="region of interest" description="Disordered" evidence="4">
    <location>
        <begin position="169"/>
        <end position="194"/>
    </location>
</feature>
<dbReference type="SUPFAM" id="SSF53098">
    <property type="entry name" value="Ribonuclease H-like"/>
    <property type="match status" value="1"/>
</dbReference>
<dbReference type="SMART" id="SM00479">
    <property type="entry name" value="EXOIII"/>
    <property type="match status" value="1"/>
</dbReference>
<reference evidence="6 7" key="1">
    <citation type="submission" date="2017-06" db="EMBL/GenBank/DDBJ databases">
        <title>Complete genome sequence of Nitrospirillum amazonense strain CBAmC, an endophytic nitrogen-fixing and plant growth-promoting bacterium, isolated from sugarcane.</title>
        <authorList>
            <person name="Schwab S."/>
            <person name="dos Santos Teixeira K.R."/>
            <person name="Simoes Araujo J.L."/>
            <person name="Soares Vidal M."/>
            <person name="Borges de Freitas H.R."/>
            <person name="Rivello Crivelaro A.L."/>
            <person name="Bueno de Camargo Nunes A."/>
            <person name="dos Santos C.M."/>
            <person name="Palmeira da Silva Rosa D."/>
            <person name="da Silva Padilha D."/>
            <person name="da Silva E."/>
            <person name="Araujo Terra L."/>
            <person name="Soares Mendes V."/>
            <person name="Farinelli L."/>
            <person name="Magalhaes Cruz L."/>
            <person name="Baldani J.I."/>
        </authorList>
    </citation>
    <scope>NUCLEOTIDE SEQUENCE [LARGE SCALE GENOMIC DNA]</scope>
    <source>
        <strain evidence="6 7">CBAmC</strain>
    </source>
</reference>